<feature type="transmembrane region" description="Helical" evidence="10">
    <location>
        <begin position="229"/>
        <end position="249"/>
    </location>
</feature>
<dbReference type="InterPro" id="IPR001388">
    <property type="entry name" value="Synaptobrevin-like"/>
</dbReference>
<comment type="subcellular location">
    <subcellularLocation>
        <location evidence="7">Endomembrane system</location>
        <topology evidence="7">Single-pass type IV membrane protein</topology>
    </subcellularLocation>
</comment>
<dbReference type="GO" id="GO:0016192">
    <property type="term" value="P:vesicle-mediated transport"/>
    <property type="evidence" value="ECO:0007669"/>
    <property type="project" value="InterPro"/>
</dbReference>
<evidence type="ECO:0000313" key="13">
    <source>
        <dbReference type="EMBL" id="CAB9521398.1"/>
    </source>
</evidence>
<dbReference type="Pfam" id="PF13774">
    <property type="entry name" value="Longin"/>
    <property type="match status" value="1"/>
</dbReference>
<dbReference type="PROSITE" id="PS50859">
    <property type="entry name" value="LONGIN"/>
    <property type="match status" value="1"/>
</dbReference>
<sequence length="357" mass="39433">MASDDKLRCAIVYRLEGAGPTAVPLAQLDYLKEVETHKKDSEGDLYGGKKANFAKAVARVVGNDPPTGVSQGQKVGGFKVVQSDEHQVVYGADLEGICYCVITGLKYPNRIAIKFLEELGEEFQKTIGHEALKKAKEDSLTSKKDSKKILQAMCKKFETPASSDKTHKVLAQVDKVKEQMQDNIAGMMKNQESAESLNEKSAQLNEQAGVFKKNSKKLKNTMWWQNMKMTLALGCVVVVVAILLLLPIITNVGSFTTMITGGGGDEGGRRYLIFGAGDIDDEIIDYDEGVYFDMAEAELDDVDTKVYLDGDEIFDYDTEEAVYFDLAEGGDVDDVDMKLDFDDDILHYDNEEAAYFA</sequence>
<dbReference type="InterPro" id="IPR010908">
    <property type="entry name" value="Longin_dom"/>
</dbReference>
<dbReference type="SMART" id="SM01270">
    <property type="entry name" value="Longin"/>
    <property type="match status" value="1"/>
</dbReference>
<evidence type="ECO:0000256" key="9">
    <source>
        <dbReference type="SAM" id="Coils"/>
    </source>
</evidence>
<dbReference type="SUPFAM" id="SSF58038">
    <property type="entry name" value="SNARE fusion complex"/>
    <property type="match status" value="1"/>
</dbReference>
<comment type="similarity">
    <text evidence="1">Belongs to the synaptobrevin family.</text>
</comment>
<evidence type="ECO:0000259" key="12">
    <source>
        <dbReference type="PROSITE" id="PS50892"/>
    </source>
</evidence>
<keyword evidence="4" id="KW-0653">Protein transport</keyword>
<gene>
    <name evidence="13" type="ORF">SEMRO_1191_G250920.1</name>
</gene>
<feature type="coiled-coil region" evidence="9">
    <location>
        <begin position="187"/>
        <end position="214"/>
    </location>
</feature>
<comment type="caution">
    <text evidence="13">The sequence shown here is derived from an EMBL/GenBank/DDBJ whole genome shotgun (WGS) entry which is preliminary data.</text>
</comment>
<dbReference type="CDD" id="cd15843">
    <property type="entry name" value="R-SNARE"/>
    <property type="match status" value="1"/>
</dbReference>
<dbReference type="GO" id="GO:0015031">
    <property type="term" value="P:protein transport"/>
    <property type="evidence" value="ECO:0007669"/>
    <property type="project" value="UniProtKB-KW"/>
</dbReference>
<dbReference type="PRINTS" id="PR00219">
    <property type="entry name" value="SYNAPTOBREVN"/>
</dbReference>
<dbReference type="Pfam" id="PF00957">
    <property type="entry name" value="Synaptobrevin"/>
    <property type="match status" value="1"/>
</dbReference>
<evidence type="ECO:0000256" key="10">
    <source>
        <dbReference type="SAM" id="Phobius"/>
    </source>
</evidence>
<dbReference type="EMBL" id="CAICTM010001189">
    <property type="protein sequence ID" value="CAB9521398.1"/>
    <property type="molecule type" value="Genomic_DNA"/>
</dbReference>
<accession>A0A9N8HSQ7</accession>
<keyword evidence="8 9" id="KW-0175">Coiled coil</keyword>
<dbReference type="InterPro" id="IPR051097">
    <property type="entry name" value="Synaptobrevin-like_transport"/>
</dbReference>
<dbReference type="Gene3D" id="3.30.450.50">
    <property type="entry name" value="Longin domain"/>
    <property type="match status" value="1"/>
</dbReference>
<feature type="domain" description="V-SNARE coiled-coil homology" evidence="12">
    <location>
        <begin position="165"/>
        <end position="225"/>
    </location>
</feature>
<dbReference type="SUPFAM" id="SSF64356">
    <property type="entry name" value="SNARE-like"/>
    <property type="match status" value="1"/>
</dbReference>
<evidence type="ECO:0000256" key="7">
    <source>
        <dbReference type="ARBA" id="ARBA00046280"/>
    </source>
</evidence>
<feature type="domain" description="Longin" evidence="11">
    <location>
        <begin position="11"/>
        <end position="148"/>
    </location>
</feature>
<dbReference type="GO" id="GO:0005737">
    <property type="term" value="C:cytoplasm"/>
    <property type="evidence" value="ECO:0007669"/>
    <property type="project" value="UniProtKB-ARBA"/>
</dbReference>
<dbReference type="Proteomes" id="UP001153069">
    <property type="component" value="Unassembled WGS sequence"/>
</dbReference>
<evidence type="ECO:0000256" key="8">
    <source>
        <dbReference type="PROSITE-ProRule" id="PRU00290"/>
    </source>
</evidence>
<dbReference type="GO" id="GO:0012505">
    <property type="term" value="C:endomembrane system"/>
    <property type="evidence" value="ECO:0007669"/>
    <property type="project" value="UniProtKB-SubCell"/>
</dbReference>
<dbReference type="GO" id="GO:0016020">
    <property type="term" value="C:membrane"/>
    <property type="evidence" value="ECO:0007669"/>
    <property type="project" value="InterPro"/>
</dbReference>
<dbReference type="PANTHER" id="PTHR21136">
    <property type="entry name" value="SNARE PROTEINS"/>
    <property type="match status" value="1"/>
</dbReference>
<keyword evidence="6 10" id="KW-0472">Membrane</keyword>
<keyword evidence="3 10" id="KW-0812">Transmembrane</keyword>
<evidence type="ECO:0000259" key="11">
    <source>
        <dbReference type="PROSITE" id="PS50859"/>
    </source>
</evidence>
<dbReference type="InterPro" id="IPR042855">
    <property type="entry name" value="V_SNARE_CC"/>
</dbReference>
<evidence type="ECO:0000256" key="1">
    <source>
        <dbReference type="ARBA" id="ARBA00008025"/>
    </source>
</evidence>
<evidence type="ECO:0000313" key="14">
    <source>
        <dbReference type="Proteomes" id="UP001153069"/>
    </source>
</evidence>
<dbReference type="InterPro" id="IPR011012">
    <property type="entry name" value="Longin-like_dom_sf"/>
</dbReference>
<evidence type="ECO:0000256" key="6">
    <source>
        <dbReference type="ARBA" id="ARBA00023136"/>
    </source>
</evidence>
<keyword evidence="2" id="KW-0813">Transport</keyword>
<evidence type="ECO:0000256" key="5">
    <source>
        <dbReference type="ARBA" id="ARBA00022989"/>
    </source>
</evidence>
<evidence type="ECO:0000256" key="2">
    <source>
        <dbReference type="ARBA" id="ARBA00022448"/>
    </source>
</evidence>
<dbReference type="AlphaFoldDB" id="A0A9N8HSQ7"/>
<dbReference type="PROSITE" id="PS50892">
    <property type="entry name" value="V_SNARE"/>
    <property type="match status" value="1"/>
</dbReference>
<proteinExistence type="inferred from homology"/>
<reference evidence="13" key="1">
    <citation type="submission" date="2020-06" db="EMBL/GenBank/DDBJ databases">
        <authorList>
            <consortium name="Plant Systems Biology data submission"/>
        </authorList>
    </citation>
    <scope>NUCLEOTIDE SEQUENCE</scope>
    <source>
        <strain evidence="13">D6</strain>
    </source>
</reference>
<evidence type="ECO:0000256" key="3">
    <source>
        <dbReference type="ARBA" id="ARBA00022692"/>
    </source>
</evidence>
<dbReference type="OrthoDB" id="36578at2759"/>
<keyword evidence="14" id="KW-1185">Reference proteome</keyword>
<organism evidence="13 14">
    <name type="scientific">Seminavis robusta</name>
    <dbReference type="NCBI Taxonomy" id="568900"/>
    <lineage>
        <taxon>Eukaryota</taxon>
        <taxon>Sar</taxon>
        <taxon>Stramenopiles</taxon>
        <taxon>Ochrophyta</taxon>
        <taxon>Bacillariophyta</taxon>
        <taxon>Bacillariophyceae</taxon>
        <taxon>Bacillariophycidae</taxon>
        <taxon>Naviculales</taxon>
        <taxon>Naviculaceae</taxon>
        <taxon>Seminavis</taxon>
    </lineage>
</organism>
<dbReference type="Gene3D" id="1.20.5.110">
    <property type="match status" value="1"/>
</dbReference>
<keyword evidence="5 10" id="KW-1133">Transmembrane helix</keyword>
<protein>
    <submittedName>
        <fullName evidence="13">Whole genome shotgun sequence</fullName>
    </submittedName>
</protein>
<evidence type="ECO:0000256" key="4">
    <source>
        <dbReference type="ARBA" id="ARBA00022927"/>
    </source>
</evidence>
<dbReference type="PANTHER" id="PTHR21136:SF168">
    <property type="entry name" value="VESICLE-ASSOCIATED MEMBRANE PROTEIN 9"/>
    <property type="match status" value="1"/>
</dbReference>
<name>A0A9N8HSQ7_9STRA</name>